<dbReference type="PANTHER" id="PTHR33516">
    <property type="entry name" value="LEXA REPRESSOR"/>
    <property type="match status" value="1"/>
</dbReference>
<proteinExistence type="predicted"/>
<dbReference type="Gene3D" id="2.10.109.10">
    <property type="entry name" value="Umud Fragment, subunit A"/>
    <property type="match status" value="1"/>
</dbReference>
<reference evidence="2 3" key="1">
    <citation type="submission" date="2020-02" db="EMBL/GenBank/DDBJ databases">
        <authorList>
            <person name="Yang Z."/>
        </authorList>
    </citation>
    <scope>NUCLEOTIDE SEQUENCE [LARGE SCALE GENOMIC DNA]</scope>
    <source>
        <strain evidence="2 3">HX-7-9</strain>
    </source>
</reference>
<dbReference type="Proteomes" id="UP000482578">
    <property type="component" value="Unassembled WGS sequence"/>
</dbReference>
<dbReference type="SUPFAM" id="SSF47413">
    <property type="entry name" value="lambda repressor-like DNA-binding domains"/>
    <property type="match status" value="1"/>
</dbReference>
<dbReference type="GO" id="GO:0003677">
    <property type="term" value="F:DNA binding"/>
    <property type="evidence" value="ECO:0007669"/>
    <property type="project" value="InterPro"/>
</dbReference>
<accession>A0A6B2KNJ2</accession>
<organism evidence="2 3">
    <name type="scientific">Crenobacter caeni</name>
    <dbReference type="NCBI Taxonomy" id="2705474"/>
    <lineage>
        <taxon>Bacteria</taxon>
        <taxon>Pseudomonadati</taxon>
        <taxon>Pseudomonadota</taxon>
        <taxon>Betaproteobacteria</taxon>
        <taxon>Neisseriales</taxon>
        <taxon>Neisseriaceae</taxon>
        <taxon>Crenobacter</taxon>
    </lineage>
</organism>
<dbReference type="AlphaFoldDB" id="A0A6B2KNJ2"/>
<sequence length="252" mass="27954">MNDKDKEKRTRHTKLAPWQVEDAARLKALYETWKKSEAGAGWSQEKLGAEYKIGAQAVVWQILNGRIPLNERTVLSWCRALGVRPEEISPTLAARIGQQHAQIRQLVSDSYANVKEGPAIRGKVPVISWVRAGNWMEAIDNFEPGMAEDWVDVTVPVRRGTFALVVQGDSMEPVFTEGGVIIVDAVADGADPLPGKYVVAKRRSDNAATLKQLTMDGGIAYLKPVNPRYPILTLDEDTDIIGVVRQFTKTFD</sequence>
<comment type="caution">
    <text evidence="2">The sequence shown here is derived from an EMBL/GenBank/DDBJ whole genome shotgun (WGS) entry which is preliminary data.</text>
</comment>
<dbReference type="InterPro" id="IPR039418">
    <property type="entry name" value="LexA-like"/>
</dbReference>
<dbReference type="PANTHER" id="PTHR33516:SF2">
    <property type="entry name" value="LEXA REPRESSOR-RELATED"/>
    <property type="match status" value="1"/>
</dbReference>
<dbReference type="SUPFAM" id="SSF51306">
    <property type="entry name" value="LexA/Signal peptidase"/>
    <property type="match status" value="1"/>
</dbReference>
<dbReference type="InterPro" id="IPR050077">
    <property type="entry name" value="LexA_repressor"/>
</dbReference>
<dbReference type="CDD" id="cd00093">
    <property type="entry name" value="HTH_XRE"/>
    <property type="match status" value="1"/>
</dbReference>
<feature type="domain" description="Peptidase S24/S26A/S26B/S26C" evidence="1">
    <location>
        <begin position="125"/>
        <end position="244"/>
    </location>
</feature>
<dbReference type="CDD" id="cd06529">
    <property type="entry name" value="S24_LexA-like"/>
    <property type="match status" value="1"/>
</dbReference>
<gene>
    <name evidence="2" type="ORF">GZH52_02415</name>
</gene>
<protein>
    <recommendedName>
        <fullName evidence="1">Peptidase S24/S26A/S26B/S26C domain-containing protein</fullName>
    </recommendedName>
</protein>
<dbReference type="EMBL" id="JAAGAA010000002">
    <property type="protein sequence ID" value="NDV11651.1"/>
    <property type="molecule type" value="Genomic_DNA"/>
</dbReference>
<evidence type="ECO:0000313" key="3">
    <source>
        <dbReference type="Proteomes" id="UP000482578"/>
    </source>
</evidence>
<evidence type="ECO:0000259" key="1">
    <source>
        <dbReference type="Pfam" id="PF00717"/>
    </source>
</evidence>
<evidence type="ECO:0000313" key="2">
    <source>
        <dbReference type="EMBL" id="NDV11651.1"/>
    </source>
</evidence>
<dbReference type="InterPro" id="IPR001387">
    <property type="entry name" value="Cro/C1-type_HTH"/>
</dbReference>
<dbReference type="Pfam" id="PF00717">
    <property type="entry name" value="Peptidase_S24"/>
    <property type="match status" value="1"/>
</dbReference>
<dbReference type="Gene3D" id="1.10.260.40">
    <property type="entry name" value="lambda repressor-like DNA-binding domains"/>
    <property type="match status" value="1"/>
</dbReference>
<name>A0A6B2KNJ2_9NEIS</name>
<dbReference type="InterPro" id="IPR015927">
    <property type="entry name" value="Peptidase_S24_S26A/B/C"/>
</dbReference>
<dbReference type="RefSeq" id="WP_163314921.1">
    <property type="nucleotide sequence ID" value="NZ_JAAGAA010000002.1"/>
</dbReference>
<keyword evidence="3" id="KW-1185">Reference proteome</keyword>
<dbReference type="InterPro" id="IPR036286">
    <property type="entry name" value="LexA/Signal_pep-like_sf"/>
</dbReference>
<dbReference type="InterPro" id="IPR010982">
    <property type="entry name" value="Lambda_DNA-bd_dom_sf"/>
</dbReference>